<accession>A0ABT5FQA5</accession>
<keyword evidence="3" id="KW-0732">Signal</keyword>
<dbReference type="RefSeq" id="WP_272174841.1">
    <property type="nucleotide sequence ID" value="NZ_JAQOSK010000003.1"/>
</dbReference>
<keyword evidence="2" id="KW-0472">Membrane</keyword>
<dbReference type="EMBL" id="JAQOSK010000003">
    <property type="protein sequence ID" value="MDC2954676.1"/>
    <property type="molecule type" value="Genomic_DNA"/>
</dbReference>
<keyword evidence="2" id="KW-1133">Transmembrane helix</keyword>
<dbReference type="Proteomes" id="UP001221328">
    <property type="component" value="Unassembled WGS sequence"/>
</dbReference>
<evidence type="ECO:0000313" key="6">
    <source>
        <dbReference type="Proteomes" id="UP001221328"/>
    </source>
</evidence>
<protein>
    <submittedName>
        <fullName evidence="5">Excalibur calcium-binding domain-containing protein</fullName>
    </submittedName>
</protein>
<evidence type="ECO:0000256" key="2">
    <source>
        <dbReference type="SAM" id="Phobius"/>
    </source>
</evidence>
<organism evidence="5 6">
    <name type="scientific">Streptomyces gilvifuscus</name>
    <dbReference type="NCBI Taxonomy" id="1550617"/>
    <lineage>
        <taxon>Bacteria</taxon>
        <taxon>Bacillati</taxon>
        <taxon>Actinomycetota</taxon>
        <taxon>Actinomycetes</taxon>
        <taxon>Kitasatosporales</taxon>
        <taxon>Streptomycetaceae</taxon>
        <taxon>Streptomyces</taxon>
    </lineage>
</organism>
<feature type="domain" description="Excalibur calcium-binding" evidence="4">
    <location>
        <begin position="30"/>
        <end position="67"/>
    </location>
</feature>
<dbReference type="Pfam" id="PF05901">
    <property type="entry name" value="Excalibur"/>
    <property type="match status" value="1"/>
</dbReference>
<feature type="compositionally biased region" description="Low complexity" evidence="1">
    <location>
        <begin position="73"/>
        <end position="89"/>
    </location>
</feature>
<gene>
    <name evidence="5" type="ORF">PO587_09400</name>
</gene>
<evidence type="ECO:0000259" key="4">
    <source>
        <dbReference type="SMART" id="SM00894"/>
    </source>
</evidence>
<feature type="transmembrane region" description="Helical" evidence="2">
    <location>
        <begin position="110"/>
        <end position="130"/>
    </location>
</feature>
<reference evidence="5 6" key="1">
    <citation type="journal article" date="2015" name="Int. J. Syst. Evol. Microbiol.">
        <title>Streptomyces gilvifuscus sp. nov., an actinomycete that produces antibacterial compounds isolated from soil.</title>
        <authorList>
            <person name="Nguyen T.M."/>
            <person name="Kim J."/>
        </authorList>
    </citation>
    <scope>NUCLEOTIDE SEQUENCE [LARGE SCALE GENOMIC DNA]</scope>
    <source>
        <strain evidence="5 6">T113</strain>
    </source>
</reference>
<keyword evidence="2" id="KW-0812">Transmembrane</keyword>
<feature type="chain" id="PRO_5045879507" evidence="3">
    <location>
        <begin position="29"/>
        <end position="142"/>
    </location>
</feature>
<proteinExistence type="predicted"/>
<name>A0ABT5FQA5_9ACTN</name>
<keyword evidence="6" id="KW-1185">Reference proteome</keyword>
<evidence type="ECO:0000256" key="3">
    <source>
        <dbReference type="SAM" id="SignalP"/>
    </source>
</evidence>
<comment type="caution">
    <text evidence="5">The sequence shown here is derived from an EMBL/GenBank/DDBJ whole genome shotgun (WGS) entry which is preliminary data.</text>
</comment>
<evidence type="ECO:0000313" key="5">
    <source>
        <dbReference type="EMBL" id="MDC2954676.1"/>
    </source>
</evidence>
<sequence>MNICTRTLSTTALAFLATVGPAAAVAHAQSDRDCSDFVFQEEAQAVFDSDPSDPDRLDADNDGIACEDLPHRPTATAPATPTATAAATAVPQRGVNAGLGGSTGPADFEVVGGVGLTVLGVGLATGHLVLRRRRRAVLARRH</sequence>
<dbReference type="SMART" id="SM00894">
    <property type="entry name" value="Excalibur"/>
    <property type="match status" value="1"/>
</dbReference>
<feature type="signal peptide" evidence="3">
    <location>
        <begin position="1"/>
        <end position="28"/>
    </location>
</feature>
<feature type="region of interest" description="Disordered" evidence="1">
    <location>
        <begin position="68"/>
        <end position="89"/>
    </location>
</feature>
<evidence type="ECO:0000256" key="1">
    <source>
        <dbReference type="SAM" id="MobiDB-lite"/>
    </source>
</evidence>
<dbReference type="InterPro" id="IPR008613">
    <property type="entry name" value="Excalibur_Ca-bd_domain"/>
</dbReference>